<dbReference type="STRING" id="1385511.GCA_000425225_00819"/>
<organism evidence="2 3">
    <name type="scientific">Pontibacillus marinus BH030004 = DSM 16465</name>
    <dbReference type="NCBI Taxonomy" id="1385511"/>
    <lineage>
        <taxon>Bacteria</taxon>
        <taxon>Bacillati</taxon>
        <taxon>Bacillota</taxon>
        <taxon>Bacilli</taxon>
        <taxon>Bacillales</taxon>
        <taxon>Bacillaceae</taxon>
        <taxon>Pontibacillus</taxon>
    </lineage>
</organism>
<keyword evidence="1" id="KW-0812">Transmembrane</keyword>
<dbReference type="AlphaFoldDB" id="A0A0A5GJ11"/>
<dbReference type="RefSeq" id="WP_324604026.1">
    <property type="nucleotide sequence ID" value="NZ_AULJ01000008.1"/>
</dbReference>
<protein>
    <submittedName>
        <fullName evidence="2">Uncharacterized protein</fullName>
    </submittedName>
</protein>
<keyword evidence="1" id="KW-1133">Transmembrane helix</keyword>
<name>A0A0A5GJ11_9BACI</name>
<dbReference type="Proteomes" id="UP000030403">
    <property type="component" value="Unassembled WGS sequence"/>
</dbReference>
<sequence length="38" mass="4055">MLGMESASIAIVWLLTVLSAVGCVVYGAMMWNKGGHEE</sequence>
<feature type="transmembrane region" description="Helical" evidence="1">
    <location>
        <begin position="6"/>
        <end position="29"/>
    </location>
</feature>
<accession>A0A0A5GJ11</accession>
<gene>
    <name evidence="2" type="ORF">N783_11005</name>
</gene>
<evidence type="ECO:0000313" key="3">
    <source>
        <dbReference type="Proteomes" id="UP000030403"/>
    </source>
</evidence>
<dbReference type="InterPro" id="IPR054615">
    <property type="entry name" value="Symport_access"/>
</dbReference>
<reference evidence="2 3" key="1">
    <citation type="submission" date="2013-08" db="EMBL/GenBank/DDBJ databases">
        <authorList>
            <person name="Huang J."/>
            <person name="Wang G."/>
        </authorList>
    </citation>
    <scope>NUCLEOTIDE SEQUENCE [LARGE SCALE GENOMIC DNA]</scope>
    <source>
        <strain evidence="2 3">BH030004</strain>
    </source>
</reference>
<evidence type="ECO:0000313" key="2">
    <source>
        <dbReference type="EMBL" id="KGX91213.1"/>
    </source>
</evidence>
<comment type="caution">
    <text evidence="2">The sequence shown here is derived from an EMBL/GenBank/DDBJ whole genome shotgun (WGS) entry which is preliminary data.</text>
</comment>
<keyword evidence="1" id="KW-0472">Membrane</keyword>
<dbReference type="NCBIfam" id="NF045580">
    <property type="entry name" value="symport_access"/>
    <property type="match status" value="1"/>
</dbReference>
<keyword evidence="3" id="KW-1185">Reference proteome</keyword>
<evidence type="ECO:0000256" key="1">
    <source>
        <dbReference type="SAM" id="Phobius"/>
    </source>
</evidence>
<dbReference type="EMBL" id="AVPF01000003">
    <property type="protein sequence ID" value="KGX91213.1"/>
    <property type="molecule type" value="Genomic_DNA"/>
</dbReference>
<proteinExistence type="predicted"/>